<organismHost>
    <name type="scientific">Trifolium repens</name>
    <name type="common">Creeping white clover</name>
    <dbReference type="NCBI Taxonomy" id="3899"/>
</organismHost>
<dbReference type="EMBL" id="MK035730">
    <property type="protein sequence ID" value="QBC74512.1"/>
    <property type="molecule type" value="Genomic_DNA"/>
</dbReference>
<organismHost>
    <name type="scientific">Trifolium glomeratum</name>
    <dbReference type="NCBI Taxonomy" id="74514"/>
</organismHost>
<keyword evidence="2" id="KW-1185">Reference proteome</keyword>
<dbReference type="Proteomes" id="UP000676884">
    <property type="component" value="Genome"/>
</dbReference>
<sequence>MALRYFSHLPEELKEKIMNEHLKEIKKKEFLENSIRAACAVFEGLTKKESVEEDDILRFSGFLEGLSAYYAEATKKKCLVRWKKSVAINLKWRVMEEMHYKLYGFADMEDLYCSELGFPNYGEDDVAYHDGAIVNCKQLEVVFDDLGIEFMSIVIDRGSIKIEL</sequence>
<dbReference type="KEGG" id="vg:80550072"/>
<dbReference type="GeneID" id="80550072"/>
<organism evidence="1 2">
    <name type="scientific">Subterranean clover stunt virus</name>
    <name type="common">SCSV</name>
    <dbReference type="NCBI Taxonomy" id="36772"/>
    <lineage>
        <taxon>Viruses</taxon>
        <taxon>Monodnaviria</taxon>
        <taxon>Shotokuvirae</taxon>
        <taxon>Cressdnaviricota</taxon>
        <taxon>Arfiviricetes</taxon>
        <taxon>Mulpavirales</taxon>
        <taxon>Nanoviridae</taxon>
        <taxon>Nanovirus</taxon>
        <taxon>Nanovirus trifolii</taxon>
    </lineage>
</organism>
<organismHost>
    <name type="scientific">Trifolium subterraneum</name>
    <name type="common">Subterranean clover</name>
    <dbReference type="NCBI Taxonomy" id="3900"/>
</organismHost>
<organismHost>
    <name type="scientific">Vicia faba</name>
    <name type="common">Broad bean</name>
    <name type="synonym">Faba vulgaris</name>
    <dbReference type="NCBI Taxonomy" id="3906"/>
</organismHost>
<organismHost>
    <name type="scientific">Pisum sativum</name>
    <name type="common">Garden pea</name>
    <name type="synonym">Lathyrus oleraceus</name>
    <dbReference type="NCBI Taxonomy" id="3888"/>
</organismHost>
<dbReference type="RefSeq" id="YP_010839895.1">
    <property type="nucleotide sequence ID" value="NC_078221.1"/>
</dbReference>
<proteinExistence type="predicted"/>
<accession>A0A411K8D0</accession>
<protein>
    <submittedName>
        <fullName evidence="1">Cell cycle link protein</fullName>
    </submittedName>
</protein>
<name>A0A411K8D0_SCSV</name>
<organismHost>
    <name type="scientific">Trifolium pratense</name>
    <name type="common">Red clover</name>
    <dbReference type="NCBI Taxonomy" id="57577"/>
</organismHost>
<organismHost>
    <name type="scientific">Medicago lupulina</name>
    <dbReference type="NCBI Taxonomy" id="47085"/>
</organismHost>
<evidence type="ECO:0000313" key="2">
    <source>
        <dbReference type="Proteomes" id="UP000676884"/>
    </source>
</evidence>
<organismHost>
    <name type="scientific">Wisteria sinensis</name>
    <dbReference type="NCBI Taxonomy" id="20997"/>
</organismHost>
<gene>
    <name evidence="1" type="primary">clink</name>
</gene>
<evidence type="ECO:0000313" key="1">
    <source>
        <dbReference type="EMBL" id="QBC74512.1"/>
    </source>
</evidence>
<reference evidence="1" key="1">
    <citation type="journal article" date="2019" name="Viruses">
        <title>Subterranean Clover Stunt Virus Revisited: Detection of Two Missing Genome Components.</title>
        <authorList>
            <person name="Knierim D."/>
            <person name="Barriere Q."/>
            <person name="Grigoras I."/>
            <person name="Winter S."/>
            <person name="Vetten H.J."/>
            <person name="Schwinghamer M."/>
            <person name="Thomas J."/>
            <person name="Chu P."/>
            <person name="Gronenborn B."/>
            <person name="Timchenko T."/>
        </authorList>
    </citation>
    <scope>NUCLEOTIDE SEQUENCE</scope>
    <source>
        <strain evidence="1">Myall Vale 2534B</strain>
    </source>
</reference>
<organismHost>
    <name type="scientific">Medicago minima</name>
    <dbReference type="NCBI Taxonomy" id="70957"/>
</organismHost>